<sequence length="350" mass="38394">SDNEIVLSNLRTESEALLIRAAVIQIGRGRIFPSQLGAGLKFSAYPASIIKDADSAIPLIEAPMVELMPAIREMENILIVGGTRAGKTTLLQHLESERIQAGKTIALDSHAVPGQWAGQSIGAGREYGLIKNAMISLISLMDERHKKRTGGVENFEEITTIIDEFTLLPGYLKEIDYNVQKYSFPMLTEGRKVKMCAMWGIHSDRAKPMGLEGAADLKECFDVMIYLKKVKGHYFAICDFGDGKEDQRYALPGPYRNGSANGPLSLPEPEPEAEAEAEGDSILDLNVEPENSEQVVVDCYLETGSYSKAFRLLYELENNKSYEGAIGGNQTAKIKAILDKNDIAHPAKAL</sequence>
<evidence type="ECO:0000313" key="1">
    <source>
        <dbReference type="EMBL" id="KKL25496.1"/>
    </source>
</evidence>
<proteinExistence type="predicted"/>
<dbReference type="Pfam" id="PF10662">
    <property type="entry name" value="PduV-EutP"/>
    <property type="match status" value="1"/>
</dbReference>
<comment type="caution">
    <text evidence="1">The sequence shown here is derived from an EMBL/GenBank/DDBJ whole genome shotgun (WGS) entry which is preliminary data.</text>
</comment>
<dbReference type="EMBL" id="LAZR01036192">
    <property type="protein sequence ID" value="KKL25496.1"/>
    <property type="molecule type" value="Genomic_DNA"/>
</dbReference>
<accession>A0A0F9E6K8</accession>
<dbReference type="GO" id="GO:0006576">
    <property type="term" value="P:biogenic amine metabolic process"/>
    <property type="evidence" value="ECO:0007669"/>
    <property type="project" value="InterPro"/>
</dbReference>
<dbReference type="CDD" id="cd01127">
    <property type="entry name" value="TrwB_TraG_TraD_VirD4"/>
    <property type="match status" value="1"/>
</dbReference>
<reference evidence="1" key="1">
    <citation type="journal article" date="2015" name="Nature">
        <title>Complex archaea that bridge the gap between prokaryotes and eukaryotes.</title>
        <authorList>
            <person name="Spang A."/>
            <person name="Saw J.H."/>
            <person name="Jorgensen S.L."/>
            <person name="Zaremba-Niedzwiedzka K."/>
            <person name="Martijn J."/>
            <person name="Lind A.E."/>
            <person name="van Eijk R."/>
            <person name="Schleper C."/>
            <person name="Guy L."/>
            <person name="Ettema T.J."/>
        </authorList>
    </citation>
    <scope>NUCLEOTIDE SEQUENCE</scope>
</reference>
<name>A0A0F9E6K8_9ZZZZ</name>
<dbReference type="GO" id="GO:0005524">
    <property type="term" value="F:ATP binding"/>
    <property type="evidence" value="ECO:0007669"/>
    <property type="project" value="InterPro"/>
</dbReference>
<protein>
    <submittedName>
        <fullName evidence="1">Uncharacterized protein</fullName>
    </submittedName>
</protein>
<dbReference type="SUPFAM" id="SSF52540">
    <property type="entry name" value="P-loop containing nucleoside triphosphate hydrolases"/>
    <property type="match status" value="1"/>
</dbReference>
<dbReference type="InterPro" id="IPR012381">
    <property type="entry name" value="EutP_PduV"/>
</dbReference>
<feature type="non-terminal residue" evidence="1">
    <location>
        <position position="1"/>
    </location>
</feature>
<dbReference type="InterPro" id="IPR027417">
    <property type="entry name" value="P-loop_NTPase"/>
</dbReference>
<organism evidence="1">
    <name type="scientific">marine sediment metagenome</name>
    <dbReference type="NCBI Taxonomy" id="412755"/>
    <lineage>
        <taxon>unclassified sequences</taxon>
        <taxon>metagenomes</taxon>
        <taxon>ecological metagenomes</taxon>
    </lineage>
</organism>
<gene>
    <name evidence="1" type="ORF">LCGC14_2404690</name>
</gene>
<dbReference type="AlphaFoldDB" id="A0A0F9E6K8"/>